<evidence type="ECO:0000313" key="3">
    <source>
        <dbReference type="Proteomes" id="UP001485043"/>
    </source>
</evidence>
<dbReference type="Proteomes" id="UP001485043">
    <property type="component" value="Unassembled WGS sequence"/>
</dbReference>
<reference evidence="2 3" key="1">
    <citation type="journal article" date="2024" name="Nat. Commun.">
        <title>Phylogenomics reveals the evolutionary origins of lichenization in chlorophyte algae.</title>
        <authorList>
            <person name="Puginier C."/>
            <person name="Libourel C."/>
            <person name="Otte J."/>
            <person name="Skaloud P."/>
            <person name="Haon M."/>
            <person name="Grisel S."/>
            <person name="Petersen M."/>
            <person name="Berrin J.G."/>
            <person name="Delaux P.M."/>
            <person name="Dal Grande F."/>
            <person name="Keller J."/>
        </authorList>
    </citation>
    <scope>NUCLEOTIDE SEQUENCE [LARGE SCALE GENOMIC DNA]</scope>
    <source>
        <strain evidence="2 3">SAG 2523</strain>
    </source>
</reference>
<feature type="compositionally biased region" description="Polar residues" evidence="1">
    <location>
        <begin position="157"/>
        <end position="166"/>
    </location>
</feature>
<proteinExistence type="predicted"/>
<dbReference type="InterPro" id="IPR032727">
    <property type="entry name" value="CLAMP"/>
</dbReference>
<comment type="caution">
    <text evidence="2">The sequence shown here is derived from an EMBL/GenBank/DDBJ whole genome shotgun (WGS) entry which is preliminary data.</text>
</comment>
<accession>A0AAW1T4D2</accession>
<gene>
    <name evidence="2" type="ORF">WJX84_010490</name>
</gene>
<feature type="region of interest" description="Disordered" evidence="1">
    <location>
        <begin position="144"/>
        <end position="178"/>
    </location>
</feature>
<organism evidence="2 3">
    <name type="scientific">Apatococcus fuscideae</name>
    <dbReference type="NCBI Taxonomy" id="2026836"/>
    <lineage>
        <taxon>Eukaryota</taxon>
        <taxon>Viridiplantae</taxon>
        <taxon>Chlorophyta</taxon>
        <taxon>core chlorophytes</taxon>
        <taxon>Trebouxiophyceae</taxon>
        <taxon>Chlorellales</taxon>
        <taxon>Chlorellaceae</taxon>
        <taxon>Apatococcus</taxon>
    </lineage>
</organism>
<evidence type="ECO:0000256" key="1">
    <source>
        <dbReference type="SAM" id="MobiDB-lite"/>
    </source>
</evidence>
<dbReference type="PANTHER" id="PTHR28457:SF1">
    <property type="entry name" value="CILIA- AND FLAGELLA-ASSOCIATED PROTEIN 119"/>
    <property type="match status" value="1"/>
</dbReference>
<keyword evidence="3" id="KW-1185">Reference proteome</keyword>
<dbReference type="Pfam" id="PF14769">
    <property type="entry name" value="CLAMP"/>
    <property type="match status" value="1"/>
</dbReference>
<dbReference type="PANTHER" id="PTHR28457">
    <property type="entry name" value="COILED-COIL DOMAIN-CONTAINING PROTEIN 189"/>
    <property type="match status" value="1"/>
</dbReference>
<dbReference type="EMBL" id="JALJOV010000329">
    <property type="protein sequence ID" value="KAK9864642.1"/>
    <property type="molecule type" value="Genomic_DNA"/>
</dbReference>
<evidence type="ECO:0000313" key="2">
    <source>
        <dbReference type="EMBL" id="KAK9864642.1"/>
    </source>
</evidence>
<sequence>MPEEKESPAEPIEAEPALDPELQSFTTLSDVLDPLQQVERDLLIGILSKARGMGLDKGQTDAFTSIMRSTHLQVTSSSGSRDDCFASFKSALTSKCVHRPPYSIGLFSIPQAREISTWLLQTYLAHFNLYRISYRDRAQSPISNNQALEPGAESVDGAQNSTSTLEPSPGQEGSGVQDEVQQRIQLAVAAELVRVQGAMNAQTLALQTRLAELEARLA</sequence>
<name>A0AAW1T4D2_9CHLO</name>
<dbReference type="AlphaFoldDB" id="A0AAW1T4D2"/>
<protein>
    <submittedName>
        <fullName evidence="2">Uncharacterized protein</fullName>
    </submittedName>
</protein>
<feature type="region of interest" description="Disordered" evidence="1">
    <location>
        <begin position="1"/>
        <end position="20"/>
    </location>
</feature>